<comment type="caution">
    <text evidence="3">The sequence shown here is derived from an EMBL/GenBank/DDBJ whole genome shotgun (WGS) entry which is preliminary data.</text>
</comment>
<name>A0A835KY30_9POAL</name>
<gene>
    <name evidence="3" type="ORF">HU200_001002</name>
</gene>
<keyword evidence="4" id="KW-1185">Reference proteome</keyword>
<keyword evidence="2" id="KW-0472">Membrane</keyword>
<dbReference type="Proteomes" id="UP000636709">
    <property type="component" value="Unassembled WGS sequence"/>
</dbReference>
<organism evidence="3 4">
    <name type="scientific">Digitaria exilis</name>
    <dbReference type="NCBI Taxonomy" id="1010633"/>
    <lineage>
        <taxon>Eukaryota</taxon>
        <taxon>Viridiplantae</taxon>
        <taxon>Streptophyta</taxon>
        <taxon>Embryophyta</taxon>
        <taxon>Tracheophyta</taxon>
        <taxon>Spermatophyta</taxon>
        <taxon>Magnoliopsida</taxon>
        <taxon>Liliopsida</taxon>
        <taxon>Poales</taxon>
        <taxon>Poaceae</taxon>
        <taxon>PACMAD clade</taxon>
        <taxon>Panicoideae</taxon>
        <taxon>Panicodae</taxon>
        <taxon>Paniceae</taxon>
        <taxon>Anthephorinae</taxon>
        <taxon>Digitaria</taxon>
    </lineage>
</organism>
<feature type="region of interest" description="Disordered" evidence="1">
    <location>
        <begin position="84"/>
        <end position="132"/>
    </location>
</feature>
<evidence type="ECO:0000313" key="4">
    <source>
        <dbReference type="Proteomes" id="UP000636709"/>
    </source>
</evidence>
<keyword evidence="2" id="KW-0812">Transmembrane</keyword>
<proteinExistence type="predicted"/>
<sequence length="228" mass="23277">MVASDALSLTAASSTSATATAAAASTSATATTAAMPAAAPSGTVLEDDLAVPLLGAAAAGFFAVAAGAGFFLGRSSLTRELCPQMKTANETTQTETTTKQRPKNHDDPKAADAAEPAAPESSPPLQRPLSSPQLHPAFATRFETGLPAADVWEVYGGLLVGDLIPQLLPEIFSKPVVATSVSHSASYAETADALDKRRVRPVEPLKGKLEIESPTSSADVFGSVIMGE</sequence>
<feature type="compositionally biased region" description="Low complexity" evidence="1">
    <location>
        <begin position="86"/>
        <end position="99"/>
    </location>
</feature>
<keyword evidence="2" id="KW-1133">Transmembrane helix</keyword>
<dbReference type="EMBL" id="JACEFO010000112">
    <property type="protein sequence ID" value="KAF8781031.1"/>
    <property type="molecule type" value="Genomic_DNA"/>
</dbReference>
<evidence type="ECO:0000256" key="2">
    <source>
        <dbReference type="SAM" id="Phobius"/>
    </source>
</evidence>
<accession>A0A835KY30</accession>
<evidence type="ECO:0000313" key="3">
    <source>
        <dbReference type="EMBL" id="KAF8781031.1"/>
    </source>
</evidence>
<feature type="transmembrane region" description="Helical" evidence="2">
    <location>
        <begin position="49"/>
        <end position="72"/>
    </location>
</feature>
<feature type="compositionally biased region" description="Basic and acidic residues" evidence="1">
    <location>
        <begin position="103"/>
        <end position="112"/>
    </location>
</feature>
<dbReference type="OrthoDB" id="1879545at2759"/>
<reference evidence="3" key="1">
    <citation type="submission" date="2020-07" db="EMBL/GenBank/DDBJ databases">
        <title>Genome sequence and genetic diversity analysis of an under-domesticated orphan crop, white fonio (Digitaria exilis).</title>
        <authorList>
            <person name="Bennetzen J.L."/>
            <person name="Chen S."/>
            <person name="Ma X."/>
            <person name="Wang X."/>
            <person name="Yssel A.E.J."/>
            <person name="Chaluvadi S.R."/>
            <person name="Johnson M."/>
            <person name="Gangashetty P."/>
            <person name="Hamidou F."/>
            <person name="Sanogo M.D."/>
            <person name="Zwaenepoel A."/>
            <person name="Wallace J."/>
            <person name="Van De Peer Y."/>
            <person name="Van Deynze A."/>
        </authorList>
    </citation>
    <scope>NUCLEOTIDE SEQUENCE</scope>
    <source>
        <tissue evidence="3">Leaves</tissue>
    </source>
</reference>
<evidence type="ECO:0000256" key="1">
    <source>
        <dbReference type="SAM" id="MobiDB-lite"/>
    </source>
</evidence>
<protein>
    <submittedName>
        <fullName evidence="3">Uncharacterized protein</fullName>
    </submittedName>
</protein>
<dbReference type="AlphaFoldDB" id="A0A835KY30"/>